<accession>A0ABS8G5P5</accession>
<name>A0ABS8G5P5_9ALTE</name>
<evidence type="ECO:0000313" key="2">
    <source>
        <dbReference type="EMBL" id="MCC2614994.1"/>
    </source>
</evidence>
<feature type="compositionally biased region" description="Polar residues" evidence="1">
    <location>
        <begin position="175"/>
        <end position="196"/>
    </location>
</feature>
<gene>
    <name evidence="2" type="ORF">LJ739_01905</name>
</gene>
<keyword evidence="3" id="KW-1185">Reference proteome</keyword>
<evidence type="ECO:0000313" key="3">
    <source>
        <dbReference type="Proteomes" id="UP001520878"/>
    </source>
</evidence>
<comment type="caution">
    <text evidence="2">The sequence shown here is derived from an EMBL/GenBank/DDBJ whole genome shotgun (WGS) entry which is preliminary data.</text>
</comment>
<proteinExistence type="predicted"/>
<evidence type="ECO:0000256" key="1">
    <source>
        <dbReference type="SAM" id="MobiDB-lite"/>
    </source>
</evidence>
<feature type="compositionally biased region" description="Low complexity" evidence="1">
    <location>
        <begin position="160"/>
        <end position="170"/>
    </location>
</feature>
<reference evidence="2 3" key="1">
    <citation type="submission" date="2021-10" db="EMBL/GenBank/DDBJ databases">
        <title>Draft genome of Aestuariibacter halophilus JC2043.</title>
        <authorList>
            <person name="Emsley S.A."/>
            <person name="Pfannmuller K.M."/>
            <person name="Ushijima B."/>
            <person name="Saw J.H."/>
            <person name="Videau P."/>
        </authorList>
    </citation>
    <scope>NUCLEOTIDE SEQUENCE [LARGE SCALE GENOMIC DNA]</scope>
    <source>
        <strain evidence="2 3">JC2043</strain>
    </source>
</reference>
<sequence length="196" mass="20821">MATSKKAPTKSTGNDPLATELASLQQRMDSLESDVKAQLASLEASVQQQLANIAQTQTESASEKDPEADPDVDPVQASVAQLAQHDQQTFQHLHQQAQAYLNQAGQPGKNESPAEHLQQVSNALHGAAQAQQVPLQQLQQAAQQHISHAEQAVQASIAQISQSLAQQQQAMHSVMPSTAQETATEPSPDTDPNSGA</sequence>
<organism evidence="2 3">
    <name type="scientific">Fluctibacter halophilus</name>
    <dbReference type="NCBI Taxonomy" id="226011"/>
    <lineage>
        <taxon>Bacteria</taxon>
        <taxon>Pseudomonadati</taxon>
        <taxon>Pseudomonadota</taxon>
        <taxon>Gammaproteobacteria</taxon>
        <taxon>Alteromonadales</taxon>
        <taxon>Alteromonadaceae</taxon>
        <taxon>Fluctibacter</taxon>
    </lineage>
</organism>
<feature type="region of interest" description="Disordered" evidence="1">
    <location>
        <begin position="99"/>
        <end position="136"/>
    </location>
</feature>
<dbReference type="RefSeq" id="WP_229156907.1">
    <property type="nucleotide sequence ID" value="NZ_JAJEWP010000001.1"/>
</dbReference>
<feature type="region of interest" description="Disordered" evidence="1">
    <location>
        <begin position="53"/>
        <end position="76"/>
    </location>
</feature>
<dbReference type="EMBL" id="JAJEWP010000001">
    <property type="protein sequence ID" value="MCC2614994.1"/>
    <property type="molecule type" value="Genomic_DNA"/>
</dbReference>
<feature type="compositionally biased region" description="Low complexity" evidence="1">
    <location>
        <begin position="127"/>
        <end position="136"/>
    </location>
</feature>
<dbReference type="Proteomes" id="UP001520878">
    <property type="component" value="Unassembled WGS sequence"/>
</dbReference>
<feature type="region of interest" description="Disordered" evidence="1">
    <location>
        <begin position="160"/>
        <end position="196"/>
    </location>
</feature>
<protein>
    <submittedName>
        <fullName evidence="2">Uncharacterized protein</fullName>
    </submittedName>
</protein>